<feature type="domain" description="Response regulatory" evidence="9">
    <location>
        <begin position="669"/>
        <end position="783"/>
    </location>
</feature>
<dbReference type="RefSeq" id="WP_307351926.1">
    <property type="nucleotide sequence ID" value="NZ_JAUSVS010000009.1"/>
</dbReference>
<dbReference type="PROSITE" id="PS50109">
    <property type="entry name" value="HIS_KIN"/>
    <property type="match status" value="1"/>
</dbReference>
<dbReference type="SMART" id="SM00086">
    <property type="entry name" value="PAC"/>
    <property type="match status" value="2"/>
</dbReference>
<keyword evidence="5" id="KW-0418">Kinase</keyword>
<dbReference type="InterPro" id="IPR011006">
    <property type="entry name" value="CheY-like_superfamily"/>
</dbReference>
<dbReference type="Gene3D" id="3.30.450.20">
    <property type="entry name" value="PAS domain"/>
    <property type="match status" value="2"/>
</dbReference>
<evidence type="ECO:0000313" key="12">
    <source>
        <dbReference type="EMBL" id="MDQ0466092.1"/>
    </source>
</evidence>
<dbReference type="Gene3D" id="3.40.50.2300">
    <property type="match status" value="1"/>
</dbReference>
<evidence type="ECO:0000259" key="9">
    <source>
        <dbReference type="PROSITE" id="PS50110"/>
    </source>
</evidence>
<feature type="domain" description="PAS" evidence="10">
    <location>
        <begin position="268"/>
        <end position="327"/>
    </location>
</feature>
<dbReference type="InterPro" id="IPR052162">
    <property type="entry name" value="Sensor_kinase/Photoreceptor"/>
</dbReference>
<keyword evidence="4" id="KW-0808">Transferase</keyword>
<feature type="domain" description="PAC" evidence="11">
    <location>
        <begin position="215"/>
        <end position="267"/>
    </location>
</feature>
<dbReference type="InterPro" id="IPR004358">
    <property type="entry name" value="Sig_transdc_His_kin-like_C"/>
</dbReference>
<dbReference type="Pfam" id="PF00512">
    <property type="entry name" value="HisKA"/>
    <property type="match status" value="1"/>
</dbReference>
<feature type="domain" description="PAC" evidence="11">
    <location>
        <begin position="341"/>
        <end position="393"/>
    </location>
</feature>
<dbReference type="SUPFAM" id="SSF47384">
    <property type="entry name" value="Homodimeric domain of signal transducing histidine kinase"/>
    <property type="match status" value="1"/>
</dbReference>
<dbReference type="SUPFAM" id="SSF55785">
    <property type="entry name" value="PYP-like sensor domain (PAS domain)"/>
    <property type="match status" value="2"/>
</dbReference>
<dbReference type="Proteomes" id="UP001228905">
    <property type="component" value="Unassembled WGS sequence"/>
</dbReference>
<feature type="transmembrane region" description="Helical" evidence="7">
    <location>
        <begin position="79"/>
        <end position="99"/>
    </location>
</feature>
<organism evidence="12 13">
    <name type="scientific">Caulobacter ginsengisoli</name>
    <dbReference type="NCBI Taxonomy" id="400775"/>
    <lineage>
        <taxon>Bacteria</taxon>
        <taxon>Pseudomonadati</taxon>
        <taxon>Pseudomonadota</taxon>
        <taxon>Alphaproteobacteria</taxon>
        <taxon>Caulobacterales</taxon>
        <taxon>Caulobacteraceae</taxon>
        <taxon>Caulobacter</taxon>
    </lineage>
</organism>
<evidence type="ECO:0000256" key="3">
    <source>
        <dbReference type="ARBA" id="ARBA00022553"/>
    </source>
</evidence>
<dbReference type="InterPro" id="IPR001610">
    <property type="entry name" value="PAC"/>
</dbReference>
<dbReference type="Pfam" id="PF00072">
    <property type="entry name" value="Response_reg"/>
    <property type="match status" value="1"/>
</dbReference>
<dbReference type="PROSITE" id="PS50110">
    <property type="entry name" value="RESPONSE_REGULATORY"/>
    <property type="match status" value="1"/>
</dbReference>
<evidence type="ECO:0000256" key="4">
    <source>
        <dbReference type="ARBA" id="ARBA00022679"/>
    </source>
</evidence>
<evidence type="ECO:0000256" key="6">
    <source>
        <dbReference type="PROSITE-ProRule" id="PRU00169"/>
    </source>
</evidence>
<dbReference type="CDD" id="cd00130">
    <property type="entry name" value="PAS"/>
    <property type="match status" value="2"/>
</dbReference>
<keyword evidence="13" id="KW-1185">Reference proteome</keyword>
<dbReference type="PRINTS" id="PR00344">
    <property type="entry name" value="BCTRLSENSOR"/>
</dbReference>
<accession>A0ABU0IVP0</accession>
<dbReference type="InterPro" id="IPR036097">
    <property type="entry name" value="HisK_dim/P_sf"/>
</dbReference>
<feature type="modified residue" description="4-aspartylphosphate" evidence="6">
    <location>
        <position position="719"/>
    </location>
</feature>
<gene>
    <name evidence="12" type="ORF">QO010_003885</name>
</gene>
<name>A0ABU0IVP0_9CAUL</name>
<dbReference type="InterPro" id="IPR000700">
    <property type="entry name" value="PAS-assoc_C"/>
</dbReference>
<keyword evidence="7" id="KW-0812">Transmembrane</keyword>
<keyword evidence="7" id="KW-0472">Membrane</keyword>
<keyword evidence="3 6" id="KW-0597">Phosphoprotein</keyword>
<dbReference type="PROSITE" id="PS50112">
    <property type="entry name" value="PAS"/>
    <property type="match status" value="1"/>
</dbReference>
<dbReference type="NCBIfam" id="TIGR00229">
    <property type="entry name" value="sensory_box"/>
    <property type="match status" value="2"/>
</dbReference>
<feature type="transmembrane region" description="Helical" evidence="7">
    <location>
        <begin position="56"/>
        <end position="73"/>
    </location>
</feature>
<feature type="transmembrane region" description="Helical" evidence="7">
    <location>
        <begin position="28"/>
        <end position="49"/>
    </location>
</feature>
<dbReference type="InterPro" id="IPR000014">
    <property type="entry name" value="PAS"/>
</dbReference>
<dbReference type="SUPFAM" id="SSF55874">
    <property type="entry name" value="ATPase domain of HSP90 chaperone/DNA topoisomerase II/histidine kinase"/>
    <property type="match status" value="1"/>
</dbReference>
<dbReference type="PANTHER" id="PTHR43304:SF1">
    <property type="entry name" value="PAC DOMAIN-CONTAINING PROTEIN"/>
    <property type="match status" value="1"/>
</dbReference>
<dbReference type="InterPro" id="IPR005467">
    <property type="entry name" value="His_kinase_dom"/>
</dbReference>
<feature type="transmembrane region" description="Helical" evidence="7">
    <location>
        <begin position="106"/>
        <end position="127"/>
    </location>
</feature>
<dbReference type="InterPro" id="IPR001789">
    <property type="entry name" value="Sig_transdc_resp-reg_receiver"/>
</dbReference>
<dbReference type="Gene3D" id="2.10.70.100">
    <property type="match status" value="1"/>
</dbReference>
<dbReference type="SMART" id="SM00388">
    <property type="entry name" value="HisKA"/>
    <property type="match status" value="1"/>
</dbReference>
<evidence type="ECO:0000256" key="7">
    <source>
        <dbReference type="SAM" id="Phobius"/>
    </source>
</evidence>
<protein>
    <recommendedName>
        <fullName evidence="2">histidine kinase</fullName>
        <ecNumber evidence="2">2.7.13.3</ecNumber>
    </recommendedName>
</protein>
<evidence type="ECO:0000256" key="5">
    <source>
        <dbReference type="ARBA" id="ARBA00022777"/>
    </source>
</evidence>
<comment type="caution">
    <text evidence="12">The sequence shown here is derived from an EMBL/GenBank/DDBJ whole genome shotgun (WGS) entry which is preliminary data.</text>
</comment>
<reference evidence="12 13" key="1">
    <citation type="submission" date="2023-07" db="EMBL/GenBank/DDBJ databases">
        <title>Genomic Encyclopedia of Type Strains, Phase IV (KMG-IV): sequencing the most valuable type-strain genomes for metagenomic binning, comparative biology and taxonomic classification.</title>
        <authorList>
            <person name="Goeker M."/>
        </authorList>
    </citation>
    <scope>NUCLEOTIDE SEQUENCE [LARGE SCALE GENOMIC DNA]</scope>
    <source>
        <strain evidence="12 13">DSM 18695</strain>
    </source>
</reference>
<dbReference type="Gene3D" id="1.10.287.130">
    <property type="match status" value="1"/>
</dbReference>
<dbReference type="InterPro" id="IPR035965">
    <property type="entry name" value="PAS-like_dom_sf"/>
</dbReference>
<evidence type="ECO:0000259" key="11">
    <source>
        <dbReference type="PROSITE" id="PS50113"/>
    </source>
</evidence>
<dbReference type="CDD" id="cd00082">
    <property type="entry name" value="HisKA"/>
    <property type="match status" value="1"/>
</dbReference>
<dbReference type="SMART" id="SM00448">
    <property type="entry name" value="REC"/>
    <property type="match status" value="1"/>
</dbReference>
<evidence type="ECO:0000256" key="1">
    <source>
        <dbReference type="ARBA" id="ARBA00000085"/>
    </source>
</evidence>
<dbReference type="InterPro" id="IPR003594">
    <property type="entry name" value="HATPase_dom"/>
</dbReference>
<keyword evidence="7" id="KW-1133">Transmembrane helix</keyword>
<feature type="domain" description="Histidine kinase" evidence="8">
    <location>
        <begin position="431"/>
        <end position="650"/>
    </location>
</feature>
<sequence>MTAPDDLSPDSGLDAFVWRLIPVRPPPFWQALAVTAAALAAAAGLRILATGWPPQFGSFSIFLPAYVLATLYAGPRWGWAAWLIGLMIGIFAPWYGALAPAHLGGGLLYAVASAATLVVTTALRAALIRLRTATVEQRHAEARLKLAEEAGGLGLWDWDLANGTAYWSGSVFHNLGFTDSGDPPSYAALLERVHPDDRERLQEVNRQAAADGRYYDIDYRVLTETGEIRWIHARSEVLRDAAGRAIRIVGYALNITDRRLAEEALRESEARFRALADSAPALLWVSRLDGRRDFANAAYVDFVGESYEAAVNLDWRTRLHPEDIDRVLREQVAGEASRAPFVLEARYRRADGEWRWLRSFSQPRHGPTGEFIGFAGIGFDVTSAKQVEADLQRLNELLSERVDAALAERDIAQAALLQSQKLEAVGQLTGGVAHDFNNLLTVIVGALDIIQRYPTDPVRIAKLSDAALSAAKRGERLTQQLLAFSRRQPLKPETLLIDALIAESEPLYRRAVGEAVELKLDLGASGFPVRLDAGQFEAALLNLLVNARDAMDGSGVITVETRLLTLDEPQSGLPAGGYLRVSVTDTGPGMNAETAARAFEPFFTTKAVGKGTGLGLSQVYGFARQSGGEVEIESVPGQGATIRMTLPLGRGEPAAPEASRSATTVRPMRVLLVEDDADVADLVENLLQELGHRVVRADTVAQALIQLRRKPLPDLLLTDVIMPGGRTGVDLAIEAVKKRPNLPIVLSSGYTGEALTAAEAAPWPLLRKPYSLEGLAQALAAAVEAAGRVGTSIDGAHTKA</sequence>
<comment type="catalytic activity">
    <reaction evidence="1">
        <text>ATP + protein L-histidine = ADP + protein N-phospho-L-histidine.</text>
        <dbReference type="EC" id="2.7.13.3"/>
    </reaction>
</comment>
<dbReference type="EC" id="2.7.13.3" evidence="2"/>
<dbReference type="Gene3D" id="3.30.565.10">
    <property type="entry name" value="Histidine kinase-like ATPase, C-terminal domain"/>
    <property type="match status" value="1"/>
</dbReference>
<dbReference type="PANTHER" id="PTHR43304">
    <property type="entry name" value="PHYTOCHROME-LIKE PROTEIN CPH1"/>
    <property type="match status" value="1"/>
</dbReference>
<evidence type="ECO:0000259" key="10">
    <source>
        <dbReference type="PROSITE" id="PS50112"/>
    </source>
</evidence>
<evidence type="ECO:0000313" key="13">
    <source>
        <dbReference type="Proteomes" id="UP001228905"/>
    </source>
</evidence>
<dbReference type="InterPro" id="IPR036890">
    <property type="entry name" value="HATPase_C_sf"/>
</dbReference>
<dbReference type="SMART" id="SM00091">
    <property type="entry name" value="PAS"/>
    <property type="match status" value="2"/>
</dbReference>
<dbReference type="Pfam" id="PF02518">
    <property type="entry name" value="HATPase_c"/>
    <property type="match status" value="1"/>
</dbReference>
<dbReference type="InterPro" id="IPR003661">
    <property type="entry name" value="HisK_dim/P_dom"/>
</dbReference>
<dbReference type="EMBL" id="JAUSVS010000009">
    <property type="protein sequence ID" value="MDQ0466092.1"/>
    <property type="molecule type" value="Genomic_DNA"/>
</dbReference>
<dbReference type="SUPFAM" id="SSF52172">
    <property type="entry name" value="CheY-like"/>
    <property type="match status" value="1"/>
</dbReference>
<evidence type="ECO:0000256" key="2">
    <source>
        <dbReference type="ARBA" id="ARBA00012438"/>
    </source>
</evidence>
<evidence type="ECO:0000259" key="8">
    <source>
        <dbReference type="PROSITE" id="PS50109"/>
    </source>
</evidence>
<dbReference type="SMART" id="SM00387">
    <property type="entry name" value="HATPase_c"/>
    <property type="match status" value="1"/>
</dbReference>
<dbReference type="InterPro" id="IPR013655">
    <property type="entry name" value="PAS_fold_3"/>
</dbReference>
<proteinExistence type="predicted"/>
<dbReference type="PROSITE" id="PS50113">
    <property type="entry name" value="PAC"/>
    <property type="match status" value="2"/>
</dbReference>
<dbReference type="Pfam" id="PF08447">
    <property type="entry name" value="PAS_3"/>
    <property type="match status" value="2"/>
</dbReference>